<dbReference type="AlphaFoldDB" id="A0A9D1K5W0"/>
<sequence length="272" mass="29754">MKNIFKVLLAVILFVPLKASAITFNVLVLPADILNICNNYYCYDEVSNIVAEDVIANFSASNAIQAPSLDLVRAKLNANPALKSTTANTLRKYNKASNLDMAAIKNISNEFSAKSVLLISSSAMTRKSNLRRGVWEVLDLASGFNIVYPFELETNAVLIDTVNGLVMWSGSFTKKLGNNNNEFQAKSPSQAAAKLEQIRLYSRAVAARSISQNVTLRFFPKTSNPVVSPKSMENASPSAFFRMNTPIPGIDMKNPDIKGANESDFGEIIYGL</sequence>
<evidence type="ECO:0000313" key="1">
    <source>
        <dbReference type="EMBL" id="HIS83829.1"/>
    </source>
</evidence>
<dbReference type="Proteomes" id="UP000824139">
    <property type="component" value="Unassembled WGS sequence"/>
</dbReference>
<protein>
    <submittedName>
        <fullName evidence="1">Uncharacterized protein</fullName>
    </submittedName>
</protein>
<organism evidence="1 2">
    <name type="scientific">Candidatus Scatenecus faecavium</name>
    <dbReference type="NCBI Taxonomy" id="2840915"/>
    <lineage>
        <taxon>Bacteria</taxon>
        <taxon>Candidatus Scatenecus</taxon>
    </lineage>
</organism>
<reference evidence="1" key="1">
    <citation type="submission" date="2020-10" db="EMBL/GenBank/DDBJ databases">
        <authorList>
            <person name="Gilroy R."/>
        </authorList>
    </citation>
    <scope>NUCLEOTIDE SEQUENCE</scope>
    <source>
        <strain evidence="1">CHK152-2994</strain>
    </source>
</reference>
<comment type="caution">
    <text evidence="1">The sequence shown here is derived from an EMBL/GenBank/DDBJ whole genome shotgun (WGS) entry which is preliminary data.</text>
</comment>
<gene>
    <name evidence="1" type="ORF">IAD41_09530</name>
</gene>
<dbReference type="EMBL" id="DVJO01000210">
    <property type="protein sequence ID" value="HIS83829.1"/>
    <property type="molecule type" value="Genomic_DNA"/>
</dbReference>
<reference evidence="1" key="2">
    <citation type="journal article" date="2021" name="PeerJ">
        <title>Extensive microbial diversity within the chicken gut microbiome revealed by metagenomics and culture.</title>
        <authorList>
            <person name="Gilroy R."/>
            <person name="Ravi A."/>
            <person name="Getino M."/>
            <person name="Pursley I."/>
            <person name="Horton D.L."/>
            <person name="Alikhan N.F."/>
            <person name="Baker D."/>
            <person name="Gharbi K."/>
            <person name="Hall N."/>
            <person name="Watson M."/>
            <person name="Adriaenssens E.M."/>
            <person name="Foster-Nyarko E."/>
            <person name="Jarju S."/>
            <person name="Secka A."/>
            <person name="Antonio M."/>
            <person name="Oren A."/>
            <person name="Chaudhuri R.R."/>
            <person name="La Ragione R."/>
            <person name="Hildebrand F."/>
            <person name="Pallen M.J."/>
        </authorList>
    </citation>
    <scope>NUCLEOTIDE SEQUENCE</scope>
    <source>
        <strain evidence="1">CHK152-2994</strain>
    </source>
</reference>
<accession>A0A9D1K5W0</accession>
<proteinExistence type="predicted"/>
<evidence type="ECO:0000313" key="2">
    <source>
        <dbReference type="Proteomes" id="UP000824139"/>
    </source>
</evidence>
<name>A0A9D1K5W0_9BACT</name>